<evidence type="ECO:0000313" key="3">
    <source>
        <dbReference type="Proteomes" id="UP000286976"/>
    </source>
</evidence>
<protein>
    <recommendedName>
        <fullName evidence="4">DUF2868 domain-containing protein</fullName>
    </recommendedName>
</protein>
<accession>A0A432X9M6</accession>
<dbReference type="InterPro" id="IPR021296">
    <property type="entry name" value="DUF2868"/>
</dbReference>
<name>A0A432X9M6_9GAMM</name>
<dbReference type="Pfam" id="PF11067">
    <property type="entry name" value="DUF2868"/>
    <property type="match status" value="1"/>
</dbReference>
<organism evidence="2 3">
    <name type="scientific">Aliidiomarina taiwanensis</name>
    <dbReference type="NCBI Taxonomy" id="946228"/>
    <lineage>
        <taxon>Bacteria</taxon>
        <taxon>Pseudomonadati</taxon>
        <taxon>Pseudomonadota</taxon>
        <taxon>Gammaproteobacteria</taxon>
        <taxon>Alteromonadales</taxon>
        <taxon>Idiomarinaceae</taxon>
        <taxon>Aliidiomarina</taxon>
    </lineage>
</organism>
<sequence>MGYSLCKRKFLQLWQVETVRCYERGEGVADPSLPESASPAASIDARLQGRALHLLTTYGLDSNLQRSIQNIKGVVFLLLGLATLLGIGLAQVVNNSATRELSLPWVLFALLGVHLLLYIVWAALYGMKAQGTGWFAGVMQRGMLLFNKNAKAQYCLQAFVHTLRHYRLGKLLFSVFTHMYWFMLLLTAAGTLGALFLFQRYTFTWETTVLDQATMEQLAHLLGASLAWLGGALPKVTELQAGQVDTQVQVGRWLITMVLVYGCGLRLVSAGVCALVLMRRINKLEIDKQQPGLSHLVPLLMRSQTRTIDKDGALPQDTNSQIQPHTGKGNYLVHLEHEQPIPYGLFAEYQVLGVLASLSDVERVQQTLQKRPAAHIVLLIDTQLTPDRGNLRLIRSLLPLAAQLDCFLMTHEGHFTPSWQAAINDMKAVHRVRVRINKEQPNV</sequence>
<gene>
    <name evidence="2" type="ORF">CWE15_02690</name>
</gene>
<feature type="transmembrane region" description="Helical" evidence="1">
    <location>
        <begin position="74"/>
        <end position="93"/>
    </location>
</feature>
<proteinExistence type="predicted"/>
<evidence type="ECO:0000256" key="1">
    <source>
        <dbReference type="SAM" id="Phobius"/>
    </source>
</evidence>
<feature type="transmembrane region" description="Helical" evidence="1">
    <location>
        <begin position="253"/>
        <end position="278"/>
    </location>
</feature>
<dbReference type="RefSeq" id="WP_126756495.1">
    <property type="nucleotide sequence ID" value="NZ_PIPQ01000001.1"/>
</dbReference>
<keyword evidence="1" id="KW-0812">Transmembrane</keyword>
<dbReference type="EMBL" id="PIPQ01000001">
    <property type="protein sequence ID" value="RUO44098.1"/>
    <property type="molecule type" value="Genomic_DNA"/>
</dbReference>
<dbReference type="AlphaFoldDB" id="A0A432X9M6"/>
<keyword evidence="1" id="KW-1133">Transmembrane helix</keyword>
<reference evidence="2 3" key="1">
    <citation type="journal article" date="2011" name="Front. Microbiol.">
        <title>Genomic signatures of strain selection and enhancement in Bacillus atrophaeus var. globigii, a historical biowarfare simulant.</title>
        <authorList>
            <person name="Gibbons H.S."/>
            <person name="Broomall S.M."/>
            <person name="McNew L.A."/>
            <person name="Daligault H."/>
            <person name="Chapman C."/>
            <person name="Bruce D."/>
            <person name="Karavis M."/>
            <person name="Krepps M."/>
            <person name="McGregor P.A."/>
            <person name="Hong C."/>
            <person name="Park K.H."/>
            <person name="Akmal A."/>
            <person name="Feldman A."/>
            <person name="Lin J.S."/>
            <person name="Chang W.E."/>
            <person name="Higgs B.W."/>
            <person name="Demirev P."/>
            <person name="Lindquist J."/>
            <person name="Liem A."/>
            <person name="Fochler E."/>
            <person name="Read T.D."/>
            <person name="Tapia R."/>
            <person name="Johnson S."/>
            <person name="Bishop-Lilly K.A."/>
            <person name="Detter C."/>
            <person name="Han C."/>
            <person name="Sozhamannan S."/>
            <person name="Rosenzweig C.N."/>
            <person name="Skowronski E.W."/>
        </authorList>
    </citation>
    <scope>NUCLEOTIDE SEQUENCE [LARGE SCALE GENOMIC DNA]</scope>
    <source>
        <strain evidence="2 3">AIT1</strain>
    </source>
</reference>
<dbReference type="OrthoDB" id="6236369at2"/>
<evidence type="ECO:0000313" key="2">
    <source>
        <dbReference type="EMBL" id="RUO44098.1"/>
    </source>
</evidence>
<feature type="transmembrane region" description="Helical" evidence="1">
    <location>
        <begin position="171"/>
        <end position="198"/>
    </location>
</feature>
<comment type="caution">
    <text evidence="2">The sequence shown here is derived from an EMBL/GenBank/DDBJ whole genome shotgun (WGS) entry which is preliminary data.</text>
</comment>
<dbReference type="Proteomes" id="UP000286976">
    <property type="component" value="Unassembled WGS sequence"/>
</dbReference>
<feature type="transmembrane region" description="Helical" evidence="1">
    <location>
        <begin position="105"/>
        <end position="125"/>
    </location>
</feature>
<keyword evidence="3" id="KW-1185">Reference proteome</keyword>
<keyword evidence="1" id="KW-0472">Membrane</keyword>
<evidence type="ECO:0008006" key="4">
    <source>
        <dbReference type="Google" id="ProtNLM"/>
    </source>
</evidence>